<dbReference type="Gene3D" id="1.20.1280.50">
    <property type="match status" value="1"/>
</dbReference>
<evidence type="ECO:0000259" key="1">
    <source>
        <dbReference type="PROSITE" id="PS50181"/>
    </source>
</evidence>
<dbReference type="PROSITE" id="PS50181">
    <property type="entry name" value="FBOX"/>
    <property type="match status" value="1"/>
</dbReference>
<reference evidence="2" key="1">
    <citation type="journal article" date="2021" name="Nat. Commun.">
        <title>Genetic determinants of endophytism in the Arabidopsis root mycobiome.</title>
        <authorList>
            <person name="Mesny F."/>
            <person name="Miyauchi S."/>
            <person name="Thiergart T."/>
            <person name="Pickel B."/>
            <person name="Atanasova L."/>
            <person name="Karlsson M."/>
            <person name="Huettel B."/>
            <person name="Barry K.W."/>
            <person name="Haridas S."/>
            <person name="Chen C."/>
            <person name="Bauer D."/>
            <person name="Andreopoulos W."/>
            <person name="Pangilinan J."/>
            <person name="LaButti K."/>
            <person name="Riley R."/>
            <person name="Lipzen A."/>
            <person name="Clum A."/>
            <person name="Drula E."/>
            <person name="Henrissat B."/>
            <person name="Kohler A."/>
            <person name="Grigoriev I.V."/>
            <person name="Martin F.M."/>
            <person name="Hacquard S."/>
        </authorList>
    </citation>
    <scope>NUCLEOTIDE SEQUENCE</scope>
    <source>
        <strain evidence="2">MPI-CAGE-AT-0147</strain>
    </source>
</reference>
<dbReference type="SMART" id="SM00256">
    <property type="entry name" value="FBOX"/>
    <property type="match status" value="1"/>
</dbReference>
<dbReference type="EMBL" id="JAGMUV010000001">
    <property type="protein sequence ID" value="KAH7176909.1"/>
    <property type="molecule type" value="Genomic_DNA"/>
</dbReference>
<organism evidence="2 3">
    <name type="scientific">Dactylonectria macrodidyma</name>
    <dbReference type="NCBI Taxonomy" id="307937"/>
    <lineage>
        <taxon>Eukaryota</taxon>
        <taxon>Fungi</taxon>
        <taxon>Dikarya</taxon>
        <taxon>Ascomycota</taxon>
        <taxon>Pezizomycotina</taxon>
        <taxon>Sordariomycetes</taxon>
        <taxon>Hypocreomycetidae</taxon>
        <taxon>Hypocreales</taxon>
        <taxon>Nectriaceae</taxon>
        <taxon>Dactylonectria</taxon>
    </lineage>
</organism>
<evidence type="ECO:0000313" key="3">
    <source>
        <dbReference type="Proteomes" id="UP000738349"/>
    </source>
</evidence>
<name>A0A9P9JP83_9HYPO</name>
<dbReference type="InterPro" id="IPR001810">
    <property type="entry name" value="F-box_dom"/>
</dbReference>
<dbReference type="Pfam" id="PF00646">
    <property type="entry name" value="F-box"/>
    <property type="match status" value="1"/>
</dbReference>
<dbReference type="OrthoDB" id="40579at2759"/>
<comment type="caution">
    <text evidence="2">The sequence shown here is derived from an EMBL/GenBank/DDBJ whole genome shotgun (WGS) entry which is preliminary data.</text>
</comment>
<dbReference type="AlphaFoldDB" id="A0A9P9JP83"/>
<feature type="domain" description="F-box" evidence="1">
    <location>
        <begin position="361"/>
        <end position="405"/>
    </location>
</feature>
<keyword evidence="3" id="KW-1185">Reference proteome</keyword>
<dbReference type="InterPro" id="IPR036047">
    <property type="entry name" value="F-box-like_dom_sf"/>
</dbReference>
<gene>
    <name evidence="2" type="ORF">EDB81DRAFT_864337</name>
</gene>
<proteinExistence type="predicted"/>
<protein>
    <recommendedName>
        <fullName evidence="1">F-box domain-containing protein</fullName>
    </recommendedName>
</protein>
<evidence type="ECO:0000313" key="2">
    <source>
        <dbReference type="EMBL" id="KAH7176909.1"/>
    </source>
</evidence>
<accession>A0A9P9JP83</accession>
<sequence length="554" mass="63533">MEVLECCCQICGISFNISRIRHRGEPPESAWSGDQQERDYRQASGSFVHERQGWRDECHSCVVAARTPTSDEDERDTDFIYGSDQDLEPFEWASEAGSDCDSASEAVFQAVNSAATTRESFHPRSSMTIGPSWEHIAAKNCTCKAGYNGHRISIEEMRACTTAQFLVPRQALEPYRQEQFNWQPKSDNQHFQTGDFFLSGLTDQPARTNPRNSHIAFPDLADCAPLEIPILLQPDNVMLTPEAVGEVSMPFHPFCLEVYKRACLRRFGHVDMKSLTDWFRLEANPRHWMDQFPRQDAIRRGKADWWCHVTGDEWLAANPCFIPILSSVLTSFNLQHDLPLDEYELPRLSCNLQIGQHPHTSNLFPNLPLEILLEILSHVHGNDIISLCRTSRSFRRIPQSFFRNLVLKETPWLWEAWSTMPLKYAEWDRKHSDIESWRIPALIQESGPTGENMSAVAALRAELATIDGDMVEYRKPYQPIVLSETETDWRRLYTFVTKSLHSVHGLRNRARIWADCEHILDRIEMHRADGRIEDGIEVDPAIVSEAYSAAYLSP</sequence>
<dbReference type="SUPFAM" id="SSF81383">
    <property type="entry name" value="F-box domain"/>
    <property type="match status" value="1"/>
</dbReference>
<dbReference type="Proteomes" id="UP000738349">
    <property type="component" value="Unassembled WGS sequence"/>
</dbReference>